<name>A0AAV0WT40_9HEMI</name>
<dbReference type="AlphaFoldDB" id="A0AAV0WT40"/>
<evidence type="ECO:0000313" key="1">
    <source>
        <dbReference type="EMBL" id="CAI6358779.1"/>
    </source>
</evidence>
<gene>
    <name evidence="1" type="ORF">MEUPH1_LOCUS14263</name>
</gene>
<evidence type="ECO:0000313" key="2">
    <source>
        <dbReference type="Proteomes" id="UP001160148"/>
    </source>
</evidence>
<dbReference type="EMBL" id="CARXXK010000002">
    <property type="protein sequence ID" value="CAI6358779.1"/>
    <property type="molecule type" value="Genomic_DNA"/>
</dbReference>
<evidence type="ECO:0008006" key="3">
    <source>
        <dbReference type="Google" id="ProtNLM"/>
    </source>
</evidence>
<proteinExistence type="predicted"/>
<keyword evidence="2" id="KW-1185">Reference proteome</keyword>
<comment type="caution">
    <text evidence="1">The sequence shown here is derived from an EMBL/GenBank/DDBJ whole genome shotgun (WGS) entry which is preliminary data.</text>
</comment>
<reference evidence="1 2" key="1">
    <citation type="submission" date="2023-01" db="EMBL/GenBank/DDBJ databases">
        <authorList>
            <person name="Whitehead M."/>
        </authorList>
    </citation>
    <scope>NUCLEOTIDE SEQUENCE [LARGE SCALE GENOMIC DNA]</scope>
</reference>
<dbReference type="Proteomes" id="UP001160148">
    <property type="component" value="Unassembled WGS sequence"/>
</dbReference>
<sequence>MDKRLNRATDNTFTSENCSVSSASKLESASEDVNNPMKIRKCVRKYDPEYINIGFTAIDVSNEPRPQCVICFEILSNQSMKPSLLNRHLSTKHSTLKNTPKDYFVRKLSEMKSTKKIISSFSGCTY</sequence>
<accession>A0AAV0WT40</accession>
<protein>
    <recommendedName>
        <fullName evidence="3">Zinc finger BED domain-containing protein 5</fullName>
    </recommendedName>
</protein>
<organism evidence="1 2">
    <name type="scientific">Macrosiphum euphorbiae</name>
    <name type="common">potato aphid</name>
    <dbReference type="NCBI Taxonomy" id="13131"/>
    <lineage>
        <taxon>Eukaryota</taxon>
        <taxon>Metazoa</taxon>
        <taxon>Ecdysozoa</taxon>
        <taxon>Arthropoda</taxon>
        <taxon>Hexapoda</taxon>
        <taxon>Insecta</taxon>
        <taxon>Pterygota</taxon>
        <taxon>Neoptera</taxon>
        <taxon>Paraneoptera</taxon>
        <taxon>Hemiptera</taxon>
        <taxon>Sternorrhyncha</taxon>
        <taxon>Aphidomorpha</taxon>
        <taxon>Aphidoidea</taxon>
        <taxon>Aphididae</taxon>
        <taxon>Macrosiphini</taxon>
        <taxon>Macrosiphum</taxon>
    </lineage>
</organism>